<dbReference type="EMBL" id="CP045737">
    <property type="protein sequence ID" value="QGG42228.1"/>
    <property type="molecule type" value="Genomic_DNA"/>
</dbReference>
<dbReference type="RefSeq" id="WP_153653703.1">
    <property type="nucleotide sequence ID" value="NZ_CP045737.1"/>
</dbReference>
<dbReference type="Proteomes" id="UP000392064">
    <property type="component" value="Chromosome"/>
</dbReference>
<protein>
    <submittedName>
        <fullName evidence="1">Shy6-polyketide cyclase</fullName>
    </submittedName>
</protein>
<name>A0A5Q2MHU5_9ACTN</name>
<dbReference type="InterPro" id="IPR019587">
    <property type="entry name" value="Polyketide_cyclase/dehydratase"/>
</dbReference>
<organism evidence="1 2">
    <name type="scientific">Aeromicrobium yanjiei</name>
    <dbReference type="NCBI Taxonomy" id="2662028"/>
    <lineage>
        <taxon>Bacteria</taxon>
        <taxon>Bacillati</taxon>
        <taxon>Actinomycetota</taxon>
        <taxon>Actinomycetes</taxon>
        <taxon>Propionibacteriales</taxon>
        <taxon>Nocardioidaceae</taxon>
        <taxon>Aeromicrobium</taxon>
    </lineage>
</organism>
<reference evidence="1 2" key="1">
    <citation type="submission" date="2019-11" db="EMBL/GenBank/DDBJ databases">
        <authorList>
            <person name="Li J."/>
        </authorList>
    </citation>
    <scope>NUCLEOTIDE SEQUENCE [LARGE SCALE GENOMIC DNA]</scope>
    <source>
        <strain evidence="1 2">MF47</strain>
    </source>
</reference>
<dbReference type="Pfam" id="PF10604">
    <property type="entry name" value="Polyketide_cyc2"/>
    <property type="match status" value="1"/>
</dbReference>
<evidence type="ECO:0000313" key="2">
    <source>
        <dbReference type="Proteomes" id="UP000392064"/>
    </source>
</evidence>
<sequence length="160" mass="17434">MSDPTPHRRPRDLDVDRAAPVLVELKRTIDAPLPLVWQRHTDIAAWPTWQPAISRATIDGPIEPGTTFEWETHGLDITSTITQVVLNSRIVWAGPAAGIDAIHVWTFTPTADGVVVHTTESWSGTPAEADPAHLHANLTLSLAGWLDRLKEVCESGEAAS</sequence>
<dbReference type="Gene3D" id="3.30.530.20">
    <property type="match status" value="1"/>
</dbReference>
<keyword evidence="2" id="KW-1185">Reference proteome</keyword>
<dbReference type="SUPFAM" id="SSF55961">
    <property type="entry name" value="Bet v1-like"/>
    <property type="match status" value="1"/>
</dbReference>
<proteinExistence type="predicted"/>
<evidence type="ECO:0000313" key="1">
    <source>
        <dbReference type="EMBL" id="QGG42228.1"/>
    </source>
</evidence>
<dbReference type="InterPro" id="IPR023393">
    <property type="entry name" value="START-like_dom_sf"/>
</dbReference>
<accession>A0A5Q2MHU5</accession>
<gene>
    <name evidence="1" type="ORF">GEV26_13100</name>
</gene>
<dbReference type="AlphaFoldDB" id="A0A5Q2MHU5"/>
<dbReference type="KEGG" id="aef:GEV26_13100"/>